<evidence type="ECO:0000313" key="3">
    <source>
        <dbReference type="Proteomes" id="UP001222325"/>
    </source>
</evidence>
<dbReference type="Proteomes" id="UP001222325">
    <property type="component" value="Unassembled WGS sequence"/>
</dbReference>
<protein>
    <submittedName>
        <fullName evidence="2">Uncharacterized protein</fullName>
    </submittedName>
</protein>
<sequence>MTDLTSPGTLRSGREFATHGAILLDNFDVLEHLQTSHPTNAADASADDAPVSVLRASRPDKRDAGPSRSRSWSPPCRRSARLRGPVDDSLVCRLPTRAARRAAEQAALGTPLKRVVRKHVANAEPLHISTSPADYPVTSTGWGGIREKVTEQREYSLVELQQDFGMTLVPWDGQSSCPLVDNASRVIGVLGGRPKGRDYLRQTDEAARQLESARHQLNFRPDQANGRRGAFASVSYGISYGGGQQVPGNLTHTPAVSKIMEVLFEMQCFSRIAGFANGIFKAWNPAVHALYTLTLDALTYDHNPALKRNFPATFSAFAAATLNFGPVTVTYPHIDALNLAWGWCAITALGNFNPDVGGHLVLWDLKLVIRFPAGSTILIPSAILRHSNIAIASGETRFSFTQYTAAGLFRWVDNDFKSDVTVAQEIRGNLQAQEQRALARSVRWEEGINSFHRWSPCTA</sequence>
<evidence type="ECO:0000313" key="2">
    <source>
        <dbReference type="EMBL" id="KAJ7066854.1"/>
    </source>
</evidence>
<dbReference type="Gene3D" id="3.60.130.30">
    <property type="match status" value="1"/>
</dbReference>
<organism evidence="2 3">
    <name type="scientific">Mycena belliarum</name>
    <dbReference type="NCBI Taxonomy" id="1033014"/>
    <lineage>
        <taxon>Eukaryota</taxon>
        <taxon>Fungi</taxon>
        <taxon>Dikarya</taxon>
        <taxon>Basidiomycota</taxon>
        <taxon>Agaricomycotina</taxon>
        <taxon>Agaricomycetes</taxon>
        <taxon>Agaricomycetidae</taxon>
        <taxon>Agaricales</taxon>
        <taxon>Marasmiineae</taxon>
        <taxon>Mycenaceae</taxon>
        <taxon>Mycena</taxon>
    </lineage>
</organism>
<comment type="caution">
    <text evidence="2">The sequence shown here is derived from an EMBL/GenBank/DDBJ whole genome shotgun (WGS) entry which is preliminary data.</text>
</comment>
<gene>
    <name evidence="2" type="ORF">B0H15DRAFT_794250</name>
</gene>
<dbReference type="AlphaFoldDB" id="A0AAD6TMQ8"/>
<feature type="region of interest" description="Disordered" evidence="1">
    <location>
        <begin position="55"/>
        <end position="80"/>
    </location>
</feature>
<name>A0AAD6TMQ8_9AGAR</name>
<keyword evidence="3" id="KW-1185">Reference proteome</keyword>
<dbReference type="EMBL" id="JARJCN010000159">
    <property type="protein sequence ID" value="KAJ7066854.1"/>
    <property type="molecule type" value="Genomic_DNA"/>
</dbReference>
<proteinExistence type="predicted"/>
<evidence type="ECO:0000256" key="1">
    <source>
        <dbReference type="SAM" id="MobiDB-lite"/>
    </source>
</evidence>
<accession>A0AAD6TMQ8</accession>
<reference evidence="2" key="1">
    <citation type="submission" date="2023-03" db="EMBL/GenBank/DDBJ databases">
        <title>Massive genome expansion in bonnet fungi (Mycena s.s.) driven by repeated elements and novel gene families across ecological guilds.</title>
        <authorList>
            <consortium name="Lawrence Berkeley National Laboratory"/>
            <person name="Harder C.B."/>
            <person name="Miyauchi S."/>
            <person name="Viragh M."/>
            <person name="Kuo A."/>
            <person name="Thoen E."/>
            <person name="Andreopoulos B."/>
            <person name="Lu D."/>
            <person name="Skrede I."/>
            <person name="Drula E."/>
            <person name="Henrissat B."/>
            <person name="Morin E."/>
            <person name="Kohler A."/>
            <person name="Barry K."/>
            <person name="LaButti K."/>
            <person name="Morin E."/>
            <person name="Salamov A."/>
            <person name="Lipzen A."/>
            <person name="Mereny Z."/>
            <person name="Hegedus B."/>
            <person name="Baldrian P."/>
            <person name="Stursova M."/>
            <person name="Weitz H."/>
            <person name="Taylor A."/>
            <person name="Grigoriev I.V."/>
            <person name="Nagy L.G."/>
            <person name="Martin F."/>
            <person name="Kauserud H."/>
        </authorList>
    </citation>
    <scope>NUCLEOTIDE SEQUENCE</scope>
    <source>
        <strain evidence="2">CBHHK173m</strain>
    </source>
</reference>
<feature type="compositionally biased region" description="Low complexity" evidence="1">
    <location>
        <begin position="66"/>
        <end position="77"/>
    </location>
</feature>